<dbReference type="InterPro" id="IPR017853">
    <property type="entry name" value="GH"/>
</dbReference>
<feature type="domain" description="Glycosyl hydrolase family 13 catalytic" evidence="3">
    <location>
        <begin position="142"/>
        <end position="509"/>
    </location>
</feature>
<reference evidence="4 5" key="1">
    <citation type="submission" date="2017-05" db="EMBL/GenBank/DDBJ databases">
        <title>Vagococcus spp. assemblies.</title>
        <authorList>
            <person name="Gulvik C.A."/>
        </authorList>
    </citation>
    <scope>NUCLEOTIDE SEQUENCE [LARGE SCALE GENOMIC DNA]</scope>
    <source>
        <strain evidence="4 5">CCUG 51432</strain>
    </source>
</reference>
<dbReference type="PANTHER" id="PTHR10357:SF210">
    <property type="entry name" value="MALTODEXTRIN GLUCOSIDASE"/>
    <property type="match status" value="1"/>
</dbReference>
<evidence type="ECO:0000256" key="1">
    <source>
        <dbReference type="ARBA" id="ARBA00022801"/>
    </source>
</evidence>
<dbReference type="Gene3D" id="3.90.400.10">
    <property type="entry name" value="Oligo-1,6-glucosidase, Domain 2"/>
    <property type="match status" value="1"/>
</dbReference>
<dbReference type="Pfam" id="PF02903">
    <property type="entry name" value="Alpha-amylase_N"/>
    <property type="match status" value="1"/>
</dbReference>
<organism evidence="4 5">
    <name type="scientific">Vagococcus elongatus</name>
    <dbReference type="NCBI Taxonomy" id="180344"/>
    <lineage>
        <taxon>Bacteria</taxon>
        <taxon>Bacillati</taxon>
        <taxon>Bacillota</taxon>
        <taxon>Bacilli</taxon>
        <taxon>Lactobacillales</taxon>
        <taxon>Enterococcaceae</taxon>
        <taxon>Vagococcus</taxon>
    </lineage>
</organism>
<dbReference type="InterPro" id="IPR004185">
    <property type="entry name" value="Glyco_hydro_13_lg-like_dom"/>
</dbReference>
<name>A0A430APX5_9ENTE</name>
<dbReference type="Pfam" id="PF00128">
    <property type="entry name" value="Alpha-amylase"/>
    <property type="match status" value="1"/>
</dbReference>
<dbReference type="CDD" id="cd11338">
    <property type="entry name" value="AmyAc_CMD"/>
    <property type="match status" value="1"/>
</dbReference>
<dbReference type="InterPro" id="IPR045857">
    <property type="entry name" value="O16G_dom_2"/>
</dbReference>
<keyword evidence="5" id="KW-1185">Reference proteome</keyword>
<dbReference type="GO" id="GO:0004553">
    <property type="term" value="F:hydrolase activity, hydrolyzing O-glycosyl compounds"/>
    <property type="evidence" value="ECO:0007669"/>
    <property type="project" value="InterPro"/>
</dbReference>
<evidence type="ECO:0000256" key="2">
    <source>
        <dbReference type="ARBA" id="ARBA00023295"/>
    </source>
</evidence>
<dbReference type="InterPro" id="IPR006047">
    <property type="entry name" value="GH13_cat_dom"/>
</dbReference>
<comment type="caution">
    <text evidence="4">The sequence shown here is derived from an EMBL/GenBank/DDBJ whole genome shotgun (WGS) entry which is preliminary data.</text>
</comment>
<dbReference type="CDD" id="cd02857">
    <property type="entry name" value="E_set_CDase_PDE_N"/>
    <property type="match status" value="1"/>
</dbReference>
<keyword evidence="2 4" id="KW-0326">Glycosidase</keyword>
<dbReference type="AlphaFoldDB" id="A0A430APX5"/>
<dbReference type="InterPro" id="IPR013783">
    <property type="entry name" value="Ig-like_fold"/>
</dbReference>
<dbReference type="OrthoDB" id="9805159at2"/>
<protein>
    <submittedName>
        <fullName evidence="4">Alpha-glycosidase</fullName>
    </submittedName>
</protein>
<sequence>MEKSAVYHRPESEYAYLYQQDSVHLRLRTKKEDVQEVALLHGDPYLVMEDKWYQSPIKMKKIFTTDIFDYWFVEVSAAHRRLSYGFHLIGKDGENVFYGDRGIKSFSLDTLEVNENYFRLPYFHESDRVKTPEWVKQTVWYQIFPERFDNGDPSNDPTGTLPWGSKEHPDRTDFFGGDLQGVLNHLDYLVDLGINGIYFCPIFKAYSNHKYDTIDYFEVDPHFGDKALFKKLVEEAHKRGIRIMLDAVFNHMGYFSEQWQDVLEKQEQSAFVDWFHIRQFPVAPVDKDRMEEAEKLNYDTFSFTPSMPKLNTANLEVQEYLLKIAAYWIEEFDIDAWRLDVANEVDHQFWKKFYQVVTGIKEDFYILGEIWHSSQNWLNGDEFHGVMNYAYTETILNFFVKNNITVSMLSDGLIDQLMLYRQQTNEVMFNVLDSHDTARLLTVAKEDKDVAKMTLAFTFLQHGSPCLYYGTEIGMTGENDPDCRKCMIWDKEKQELDLLYFVKKLITLRKYFHPVLSYGELIFEELDDENKCLHFSRKTDEEQLNAWFNKGEEIQTAELFNQEVLMSLNTEIVEGKAQIAQNGFIITKVSQ</sequence>
<dbReference type="SUPFAM" id="SSF51445">
    <property type="entry name" value="(Trans)glycosidases"/>
    <property type="match status" value="1"/>
</dbReference>
<keyword evidence="1" id="KW-0378">Hydrolase</keyword>
<dbReference type="Proteomes" id="UP000287605">
    <property type="component" value="Unassembled WGS sequence"/>
</dbReference>
<dbReference type="EMBL" id="NGKA01000016">
    <property type="protein sequence ID" value="RSU10172.1"/>
    <property type="molecule type" value="Genomic_DNA"/>
</dbReference>
<evidence type="ECO:0000313" key="4">
    <source>
        <dbReference type="EMBL" id="RSU10172.1"/>
    </source>
</evidence>
<dbReference type="Gene3D" id="3.20.20.80">
    <property type="entry name" value="Glycosidases"/>
    <property type="match status" value="1"/>
</dbReference>
<accession>A0A430APX5</accession>
<dbReference type="Gene3D" id="2.60.40.10">
    <property type="entry name" value="Immunoglobulins"/>
    <property type="match status" value="1"/>
</dbReference>
<proteinExistence type="predicted"/>
<dbReference type="PANTHER" id="PTHR10357">
    <property type="entry name" value="ALPHA-AMYLASE FAMILY MEMBER"/>
    <property type="match status" value="1"/>
</dbReference>
<dbReference type="GO" id="GO:0005975">
    <property type="term" value="P:carbohydrate metabolic process"/>
    <property type="evidence" value="ECO:0007669"/>
    <property type="project" value="InterPro"/>
</dbReference>
<dbReference type="SMART" id="SM00642">
    <property type="entry name" value="Aamy"/>
    <property type="match status" value="1"/>
</dbReference>
<gene>
    <name evidence="4" type="ORF">CBF29_10315</name>
</gene>
<evidence type="ECO:0000259" key="3">
    <source>
        <dbReference type="SMART" id="SM00642"/>
    </source>
</evidence>
<dbReference type="RefSeq" id="WP_126809645.1">
    <property type="nucleotide sequence ID" value="NZ_NGKA01000016.1"/>
</dbReference>
<evidence type="ECO:0000313" key="5">
    <source>
        <dbReference type="Proteomes" id="UP000287605"/>
    </source>
</evidence>